<dbReference type="Gene3D" id="3.40.50.2000">
    <property type="entry name" value="Glycogen Phosphorylase B"/>
    <property type="match status" value="1"/>
</dbReference>
<evidence type="ECO:0000313" key="1">
    <source>
        <dbReference type="EMBL" id="AIA90649.1"/>
    </source>
</evidence>
<reference evidence="1" key="1">
    <citation type="journal article" date="2013" name="Environ. Microbiol.">
        <title>Seasonally variable intestinal metagenomes of the red palm weevil (Rhynchophorus ferrugineus).</title>
        <authorList>
            <person name="Jia S."/>
            <person name="Zhang X."/>
            <person name="Zhang G."/>
            <person name="Yin A."/>
            <person name="Zhang S."/>
            <person name="Li F."/>
            <person name="Wang L."/>
            <person name="Zhao D."/>
            <person name="Yun Q."/>
            <person name="Tala"/>
            <person name="Wang J."/>
            <person name="Sun G."/>
            <person name="Baabdullah M."/>
            <person name="Yu X."/>
            <person name="Hu S."/>
            <person name="Al-Mssallem I.S."/>
            <person name="Yu J."/>
        </authorList>
    </citation>
    <scope>NUCLEOTIDE SEQUENCE</scope>
</reference>
<dbReference type="EMBL" id="KF123348">
    <property type="protein sequence ID" value="AIA90649.1"/>
    <property type="molecule type" value="Genomic_DNA"/>
</dbReference>
<name>A0A060C5Y8_9GAMM</name>
<proteinExistence type="predicted"/>
<dbReference type="Pfam" id="PF13528">
    <property type="entry name" value="Glyco_trans_1_3"/>
    <property type="match status" value="1"/>
</dbReference>
<dbReference type="AlphaFoldDB" id="A0A060C5Y8"/>
<organism evidence="1">
    <name type="scientific">uncultured Tolumonas sp</name>
    <dbReference type="NCBI Taxonomy" id="263765"/>
    <lineage>
        <taxon>Bacteria</taxon>
        <taxon>Pseudomonadati</taxon>
        <taxon>Pseudomonadota</taxon>
        <taxon>Gammaproteobacteria</taxon>
        <taxon>Aeromonadales</taxon>
        <taxon>Aeromonadaceae</taxon>
        <taxon>Tolumonas</taxon>
        <taxon>environmental samples</taxon>
    </lineage>
</organism>
<protein>
    <submittedName>
        <fullName evidence="1">CAZy families GT1 protein</fullName>
    </submittedName>
</protein>
<sequence length="66" mass="7282">MICNTGFSLVSEALHLGKRVLTKPVRHQTEQETNAQSLEQLGLATVCRKLEPRTIAAWLQSPAPGR</sequence>
<accession>A0A060C5Y8</accession>
<dbReference type="SUPFAM" id="SSF53756">
    <property type="entry name" value="UDP-Glycosyltransferase/glycogen phosphorylase"/>
    <property type="match status" value="1"/>
</dbReference>